<evidence type="ECO:0000256" key="10">
    <source>
        <dbReference type="ARBA" id="ARBA00023043"/>
    </source>
</evidence>
<evidence type="ECO:0000313" key="18">
    <source>
        <dbReference type="Proteomes" id="UP001652642"/>
    </source>
</evidence>
<keyword evidence="11" id="KW-0943">RNA-mediated gene silencing</keyword>
<dbReference type="GO" id="GO:0007283">
    <property type="term" value="P:spermatogenesis"/>
    <property type="evidence" value="ECO:0007669"/>
    <property type="project" value="UniProtKB-KW"/>
</dbReference>
<dbReference type="Pfam" id="PF00023">
    <property type="entry name" value="Ank"/>
    <property type="match status" value="1"/>
</dbReference>
<evidence type="ECO:0000256" key="13">
    <source>
        <dbReference type="ARBA" id="ARBA00030354"/>
    </source>
</evidence>
<dbReference type="CTD" id="136991"/>
<comment type="subcellular location">
    <subcellularLocation>
        <location evidence="1">Cytoplasm</location>
    </subcellularLocation>
</comment>
<dbReference type="InterPro" id="IPR002110">
    <property type="entry name" value="Ankyrin_rpt"/>
</dbReference>
<gene>
    <name evidence="19" type="primary">ASZ1</name>
</gene>
<dbReference type="GO" id="GO:0030154">
    <property type="term" value="P:cell differentiation"/>
    <property type="evidence" value="ECO:0007669"/>
    <property type="project" value="UniProtKB-KW"/>
</dbReference>
<dbReference type="PROSITE" id="PS50088">
    <property type="entry name" value="ANK_REPEAT"/>
    <property type="match status" value="3"/>
</dbReference>
<evidence type="ECO:0000256" key="8">
    <source>
        <dbReference type="ARBA" id="ARBA00022782"/>
    </source>
</evidence>
<dbReference type="InterPro" id="IPR013761">
    <property type="entry name" value="SAM/pointed_sf"/>
</dbReference>
<evidence type="ECO:0000256" key="3">
    <source>
        <dbReference type="ARBA" id="ARBA00020117"/>
    </source>
</evidence>
<dbReference type="PROSITE" id="PS50297">
    <property type="entry name" value="ANK_REP_REGION"/>
    <property type="match status" value="3"/>
</dbReference>
<keyword evidence="12" id="KW-0469">Meiosis</keyword>
<evidence type="ECO:0000256" key="16">
    <source>
        <dbReference type="SAM" id="Phobius"/>
    </source>
</evidence>
<dbReference type="KEGG" id="pvt:110077027"/>
<keyword evidence="18" id="KW-1185">Reference proteome</keyword>
<dbReference type="SMART" id="SM00248">
    <property type="entry name" value="ANK"/>
    <property type="match status" value="5"/>
</dbReference>
<proteinExistence type="predicted"/>
<name>A0A6J0TCS0_9SAUR</name>
<dbReference type="RefSeq" id="XP_020645338.2">
    <property type="nucleotide sequence ID" value="XM_020789679.2"/>
</dbReference>
<evidence type="ECO:0000313" key="19">
    <source>
        <dbReference type="RefSeq" id="XP_020645338.2"/>
    </source>
</evidence>
<evidence type="ECO:0000256" key="4">
    <source>
        <dbReference type="ARBA" id="ARBA00022473"/>
    </source>
</evidence>
<dbReference type="InterPro" id="IPR036770">
    <property type="entry name" value="Ankyrin_rpt-contain_sf"/>
</dbReference>
<evidence type="ECO:0000256" key="6">
    <source>
        <dbReference type="ARBA" id="ARBA00022553"/>
    </source>
</evidence>
<reference evidence="19" key="1">
    <citation type="submission" date="2025-08" db="UniProtKB">
        <authorList>
            <consortium name="RefSeq"/>
        </authorList>
    </citation>
    <scope>IDENTIFICATION</scope>
</reference>
<dbReference type="Proteomes" id="UP001652642">
    <property type="component" value="Chromosome 5"/>
</dbReference>
<keyword evidence="5" id="KW-0963">Cytoplasm</keyword>
<evidence type="ECO:0000256" key="1">
    <source>
        <dbReference type="ARBA" id="ARBA00004496"/>
    </source>
</evidence>
<keyword evidence="16" id="KW-1133">Transmembrane helix</keyword>
<dbReference type="GO" id="GO:0071546">
    <property type="term" value="C:pi-body"/>
    <property type="evidence" value="ECO:0007669"/>
    <property type="project" value="TreeGrafter"/>
</dbReference>
<evidence type="ECO:0000256" key="14">
    <source>
        <dbReference type="PROSITE-ProRule" id="PRU00023"/>
    </source>
</evidence>
<dbReference type="SUPFAM" id="SSF47769">
    <property type="entry name" value="SAM/Pointed domain"/>
    <property type="match status" value="1"/>
</dbReference>
<feature type="transmembrane region" description="Helical" evidence="16">
    <location>
        <begin position="453"/>
        <end position="473"/>
    </location>
</feature>
<keyword evidence="10 14" id="KW-0040">ANK repeat</keyword>
<dbReference type="InterPro" id="IPR042650">
    <property type="entry name" value="Asz1_SAM"/>
</dbReference>
<feature type="region of interest" description="Disordered" evidence="15">
    <location>
        <begin position="1"/>
        <end position="21"/>
    </location>
</feature>
<dbReference type="Gene3D" id="1.25.40.20">
    <property type="entry name" value="Ankyrin repeat-containing domain"/>
    <property type="match status" value="2"/>
</dbReference>
<dbReference type="Gene3D" id="1.10.150.50">
    <property type="entry name" value="Transcription Factor, Ets-1"/>
    <property type="match status" value="1"/>
</dbReference>
<accession>A0A6J0TCS0</accession>
<dbReference type="PANTHER" id="PTHR24157:SF3">
    <property type="entry name" value="ANKYRIN REPEAT, SAM AND BASIC LEUCINE ZIPPER DOMAIN-CONTAINING PROTEIN 1"/>
    <property type="match status" value="1"/>
</dbReference>
<dbReference type="Pfam" id="PF07647">
    <property type="entry name" value="SAM_2"/>
    <property type="match status" value="1"/>
</dbReference>
<dbReference type="InParanoid" id="A0A6J0TCS0"/>
<evidence type="ECO:0000256" key="5">
    <source>
        <dbReference type="ARBA" id="ARBA00022490"/>
    </source>
</evidence>
<evidence type="ECO:0000259" key="17">
    <source>
        <dbReference type="PROSITE" id="PS50105"/>
    </source>
</evidence>
<dbReference type="GO" id="GO:0051321">
    <property type="term" value="P:meiotic cell cycle"/>
    <property type="evidence" value="ECO:0007669"/>
    <property type="project" value="UniProtKB-KW"/>
</dbReference>
<keyword evidence="16" id="KW-0812">Transmembrane</keyword>
<dbReference type="AlphaFoldDB" id="A0A6J0TCS0"/>
<dbReference type="OrthoDB" id="439236at2759"/>
<feature type="repeat" description="ANK" evidence="14">
    <location>
        <begin position="183"/>
        <end position="215"/>
    </location>
</feature>
<feature type="repeat" description="ANK" evidence="14">
    <location>
        <begin position="80"/>
        <end position="112"/>
    </location>
</feature>
<evidence type="ECO:0000256" key="15">
    <source>
        <dbReference type="SAM" id="MobiDB-lite"/>
    </source>
</evidence>
<keyword evidence="8" id="KW-0221">Differentiation</keyword>
<keyword evidence="9" id="KW-0744">Spermatogenesis</keyword>
<dbReference type="PANTHER" id="PTHR24157">
    <property type="entry name" value="ANKYRIN REPEAT, SAM AND BASIC LEUCINE ZIPPER DOMAIN-CONTAINING PROTEIN 1"/>
    <property type="match status" value="1"/>
</dbReference>
<keyword evidence="4" id="KW-0217">Developmental protein</keyword>
<keyword evidence="16" id="KW-0472">Membrane</keyword>
<keyword evidence="6" id="KW-0597">Phosphoprotein</keyword>
<evidence type="ECO:0000256" key="2">
    <source>
        <dbReference type="ARBA" id="ARBA00011479"/>
    </source>
</evidence>
<dbReference type="Pfam" id="PF12796">
    <property type="entry name" value="Ank_2"/>
    <property type="match status" value="1"/>
</dbReference>
<dbReference type="CDD" id="cd09521">
    <property type="entry name" value="SAM_ASZ1"/>
    <property type="match status" value="1"/>
</dbReference>
<dbReference type="GeneID" id="110077027"/>
<dbReference type="PROSITE" id="PS50105">
    <property type="entry name" value="SAM_DOMAIN"/>
    <property type="match status" value="1"/>
</dbReference>
<dbReference type="SMART" id="SM00454">
    <property type="entry name" value="SAM"/>
    <property type="match status" value="1"/>
</dbReference>
<keyword evidence="7" id="KW-0677">Repeat</keyword>
<dbReference type="GO" id="GO:0031047">
    <property type="term" value="P:regulatory ncRNA-mediated gene silencing"/>
    <property type="evidence" value="ECO:0007669"/>
    <property type="project" value="UniProtKB-KW"/>
</dbReference>
<dbReference type="PRINTS" id="PR01415">
    <property type="entry name" value="ANKYRIN"/>
</dbReference>
<protein>
    <recommendedName>
        <fullName evidence="3">Ankyrin repeat, SAM and basic leucine zipper domain-containing protein 1</fullName>
    </recommendedName>
    <alternativeName>
        <fullName evidence="13">Germ cell-specific ankyrin, SAM and basic leucine zipper domain-containing protein</fullName>
    </alternativeName>
</protein>
<dbReference type="InterPro" id="IPR001660">
    <property type="entry name" value="SAM"/>
</dbReference>
<evidence type="ECO:0000256" key="7">
    <source>
        <dbReference type="ARBA" id="ARBA00022737"/>
    </source>
</evidence>
<feature type="domain" description="SAM" evidence="17">
    <location>
        <begin position="276"/>
        <end position="339"/>
    </location>
</feature>
<sequence length="478" mass="53322">MAGDTPYLAVPAGDETSESDDDCWNTGFVSGAPFHEQYLDKALQMDEKEEALKKALTAGNLPAIEELLNSGVNVETNFKFGWTPLMYAANVGNVELMHILLDRGANASFDKDQYTVLMAACTACASEEQILKCVELLLSRNANPNATCRKKMTPLMYAAREGHPQVVALLAAHGSEINVQDETGYTALTWAARHGHKKVIFKLLELGADKSMQTKDGQTPGDIAKNNKHSELFSLLSLTANPFQGRFQYLHKDKALPGLLNAVPHAVKNHKNSSYTAFGDMELFLHGLGLEHITEILKEREIALRQLLTMRKEDFIQIGIENTRDQQKILDAVKELQVHEVELGELPKVVNVEFSGEEFFSFLVKLNRQCIHLTSAVQSVVDQFPTDAHKLVLEWNSPQSLAKVCEDLVSNAEDLNREATKLIKLMQQLHDGQKKDPCRIQPLVKEAKWKKTFLRMAAITFLGSGCVFFISNLTSRKD</sequence>
<feature type="repeat" description="ANK" evidence="14">
    <location>
        <begin position="150"/>
        <end position="182"/>
    </location>
</feature>
<evidence type="ECO:0000256" key="11">
    <source>
        <dbReference type="ARBA" id="ARBA00023158"/>
    </source>
</evidence>
<evidence type="ECO:0000256" key="12">
    <source>
        <dbReference type="ARBA" id="ARBA00023254"/>
    </source>
</evidence>
<comment type="subunit">
    <text evidence="2">Interacts with DDX4, PIWIL1, RANBP9 and TDRD1.</text>
</comment>
<organism evidence="18 19">
    <name type="scientific">Pogona vitticeps</name>
    <name type="common">central bearded dragon</name>
    <dbReference type="NCBI Taxonomy" id="103695"/>
    <lineage>
        <taxon>Eukaryota</taxon>
        <taxon>Metazoa</taxon>
        <taxon>Chordata</taxon>
        <taxon>Craniata</taxon>
        <taxon>Vertebrata</taxon>
        <taxon>Euteleostomi</taxon>
        <taxon>Lepidosauria</taxon>
        <taxon>Squamata</taxon>
        <taxon>Bifurcata</taxon>
        <taxon>Unidentata</taxon>
        <taxon>Episquamata</taxon>
        <taxon>Toxicofera</taxon>
        <taxon>Iguania</taxon>
        <taxon>Acrodonta</taxon>
        <taxon>Agamidae</taxon>
        <taxon>Amphibolurinae</taxon>
        <taxon>Pogona</taxon>
    </lineage>
</organism>
<dbReference type="SUPFAM" id="SSF48403">
    <property type="entry name" value="Ankyrin repeat"/>
    <property type="match status" value="1"/>
</dbReference>
<evidence type="ECO:0000256" key="9">
    <source>
        <dbReference type="ARBA" id="ARBA00022871"/>
    </source>
</evidence>